<proteinExistence type="predicted"/>
<feature type="transmembrane region" description="Helical" evidence="1">
    <location>
        <begin position="15"/>
        <end position="35"/>
    </location>
</feature>
<keyword evidence="3" id="KW-1185">Reference proteome</keyword>
<comment type="caution">
    <text evidence="2">The sequence shown here is derived from an EMBL/GenBank/DDBJ whole genome shotgun (WGS) entry which is preliminary data.</text>
</comment>
<keyword evidence="1" id="KW-1133">Transmembrane helix</keyword>
<organism evidence="2 3">
    <name type="scientific">Nocardioides daedukensis</name>
    <dbReference type="NCBI Taxonomy" id="634462"/>
    <lineage>
        <taxon>Bacteria</taxon>
        <taxon>Bacillati</taxon>
        <taxon>Actinomycetota</taxon>
        <taxon>Actinomycetes</taxon>
        <taxon>Propionibacteriales</taxon>
        <taxon>Nocardioidaceae</taxon>
        <taxon>Nocardioides</taxon>
    </lineage>
</organism>
<name>A0A7Y9UT25_9ACTN</name>
<evidence type="ECO:0000313" key="3">
    <source>
        <dbReference type="Proteomes" id="UP000540656"/>
    </source>
</evidence>
<sequence length="199" mass="21695">MSLIFATTDVTWRSVWIGLGATCLSAGLVDLSAVLERRRQMLPVERLAANRIGRLGQLVFALIDVMFEGYRKEESEGHIESLRALPDGPVDWTTAAAIHPPRSRAQRAVELTEEIRNLQSECIAFAAAGVLGREFEALDQAINSSTAFGIAKVARVAPRQRSSKVLSDSAADLIADLQPHLIRASEIAGPTWKFGTPNF</sequence>
<dbReference type="RefSeq" id="WP_179500424.1">
    <property type="nucleotide sequence ID" value="NZ_JACCAA010000001.1"/>
</dbReference>
<dbReference type="Proteomes" id="UP000540656">
    <property type="component" value="Unassembled WGS sequence"/>
</dbReference>
<keyword evidence="1" id="KW-0812">Transmembrane</keyword>
<evidence type="ECO:0000313" key="2">
    <source>
        <dbReference type="EMBL" id="NYG57104.1"/>
    </source>
</evidence>
<dbReference type="EMBL" id="JACCAA010000001">
    <property type="protein sequence ID" value="NYG57104.1"/>
    <property type="molecule type" value="Genomic_DNA"/>
</dbReference>
<reference evidence="2 3" key="1">
    <citation type="submission" date="2020-07" db="EMBL/GenBank/DDBJ databases">
        <title>Sequencing the genomes of 1000 actinobacteria strains.</title>
        <authorList>
            <person name="Klenk H.-P."/>
        </authorList>
    </citation>
    <scope>NUCLEOTIDE SEQUENCE [LARGE SCALE GENOMIC DNA]</scope>
    <source>
        <strain evidence="2 3">DSM 23819</strain>
    </source>
</reference>
<keyword evidence="1" id="KW-0472">Membrane</keyword>
<gene>
    <name evidence="2" type="ORF">BJ980_000027</name>
</gene>
<protein>
    <submittedName>
        <fullName evidence="2">Uncharacterized protein</fullName>
    </submittedName>
</protein>
<accession>A0A7Y9UT25</accession>
<evidence type="ECO:0000256" key="1">
    <source>
        <dbReference type="SAM" id="Phobius"/>
    </source>
</evidence>
<dbReference type="AlphaFoldDB" id="A0A7Y9UT25"/>